<dbReference type="Proteomes" id="UP001190700">
    <property type="component" value="Unassembled WGS sequence"/>
</dbReference>
<evidence type="ECO:0000313" key="1">
    <source>
        <dbReference type="EMBL" id="KAK3257161.1"/>
    </source>
</evidence>
<comment type="caution">
    <text evidence="1">The sequence shown here is derived from an EMBL/GenBank/DDBJ whole genome shotgun (WGS) entry which is preliminary data.</text>
</comment>
<protein>
    <submittedName>
        <fullName evidence="1">Uncharacterized protein</fullName>
    </submittedName>
</protein>
<feature type="non-terminal residue" evidence="1">
    <location>
        <position position="1"/>
    </location>
</feature>
<dbReference type="EMBL" id="LGRX02020910">
    <property type="protein sequence ID" value="KAK3257161.1"/>
    <property type="molecule type" value="Genomic_DNA"/>
</dbReference>
<sequence length="193" mass="20548">ARFCGALLWAAQDRELAVVAAAVAAKRLASVMVDNGRWLDACEAVDRALMWLERPHTPAAVTALAAAGATLSGVLFTRGKALMGLGQWESAVQELSASLAAAPEALPPPLVARAEALSQLGEWDAAARDYESAAEVFDAARQKRLAAECRGRAAIAKFETGDVVRAIKVLPLLDRRLCAAFIEHRIPMPLSHI</sequence>
<name>A0AAE0KQK7_9CHLO</name>
<organism evidence="1 2">
    <name type="scientific">Cymbomonas tetramitiformis</name>
    <dbReference type="NCBI Taxonomy" id="36881"/>
    <lineage>
        <taxon>Eukaryota</taxon>
        <taxon>Viridiplantae</taxon>
        <taxon>Chlorophyta</taxon>
        <taxon>Pyramimonadophyceae</taxon>
        <taxon>Pyramimonadales</taxon>
        <taxon>Pyramimonadaceae</taxon>
        <taxon>Cymbomonas</taxon>
    </lineage>
</organism>
<reference evidence="1 2" key="1">
    <citation type="journal article" date="2015" name="Genome Biol. Evol.">
        <title>Comparative Genomics of a Bacterivorous Green Alga Reveals Evolutionary Causalities and Consequences of Phago-Mixotrophic Mode of Nutrition.</title>
        <authorList>
            <person name="Burns J.A."/>
            <person name="Paasch A."/>
            <person name="Narechania A."/>
            <person name="Kim E."/>
        </authorList>
    </citation>
    <scope>NUCLEOTIDE SEQUENCE [LARGE SCALE GENOMIC DNA]</scope>
    <source>
        <strain evidence="1 2">PLY_AMNH</strain>
    </source>
</reference>
<gene>
    <name evidence="1" type="ORF">CYMTET_33742</name>
</gene>
<keyword evidence="2" id="KW-1185">Reference proteome</keyword>
<dbReference type="InterPro" id="IPR011990">
    <property type="entry name" value="TPR-like_helical_dom_sf"/>
</dbReference>
<dbReference type="Gene3D" id="1.25.40.10">
    <property type="entry name" value="Tetratricopeptide repeat domain"/>
    <property type="match status" value="1"/>
</dbReference>
<dbReference type="SUPFAM" id="SSF48452">
    <property type="entry name" value="TPR-like"/>
    <property type="match status" value="1"/>
</dbReference>
<dbReference type="AlphaFoldDB" id="A0AAE0KQK7"/>
<evidence type="ECO:0000313" key="2">
    <source>
        <dbReference type="Proteomes" id="UP001190700"/>
    </source>
</evidence>
<accession>A0AAE0KQK7</accession>
<proteinExistence type="predicted"/>